<gene>
    <name evidence="16" type="primary">Dsim\GD23349</name>
    <name evidence="16" type="ORF">Dsim_GD23349</name>
</gene>
<dbReference type="GO" id="GO:0005634">
    <property type="term" value="C:nucleus"/>
    <property type="evidence" value="ECO:0007669"/>
    <property type="project" value="EnsemblMetazoa"/>
</dbReference>
<dbReference type="PANTHER" id="PTHR11280">
    <property type="entry name" value="GLUCOSAMINE-6-PHOSPHATE ISOMERASE"/>
    <property type="match status" value="1"/>
</dbReference>
<dbReference type="GO" id="GO:0019262">
    <property type="term" value="P:N-acetylneuraminate catabolic process"/>
    <property type="evidence" value="ECO:0007669"/>
    <property type="project" value="TreeGrafter"/>
</dbReference>
<dbReference type="InterPro" id="IPR016024">
    <property type="entry name" value="ARM-type_fold"/>
</dbReference>
<dbReference type="InterPro" id="IPR037171">
    <property type="entry name" value="NagB/RpiA_transferase-like"/>
</dbReference>
<dbReference type="SMR" id="B4Q3M6"/>
<feature type="chain" id="PRO_5002822891" description="Glucosamine-6-phosphate deaminase" evidence="14">
    <location>
        <begin position="21"/>
        <end position="803"/>
    </location>
</feature>
<comment type="catalytic activity">
    <reaction evidence="1">
        <text>alpha-D-glucosamine 6-phosphate + H2O = beta-D-fructose 6-phosphate + NH4(+)</text>
        <dbReference type="Rhea" id="RHEA:12172"/>
        <dbReference type="ChEBI" id="CHEBI:15377"/>
        <dbReference type="ChEBI" id="CHEBI:28938"/>
        <dbReference type="ChEBI" id="CHEBI:57634"/>
        <dbReference type="ChEBI" id="CHEBI:75989"/>
        <dbReference type="EC" id="3.5.99.6"/>
    </reaction>
</comment>
<dbReference type="Pfam" id="PF01182">
    <property type="entry name" value="Glucosamine_iso"/>
    <property type="match status" value="1"/>
</dbReference>
<feature type="domain" description="Glucosamine/galactosamine-6-phosphate isomerase" evidence="15">
    <location>
        <begin position="563"/>
        <end position="765"/>
    </location>
</feature>
<dbReference type="SUPFAM" id="SSF53448">
    <property type="entry name" value="Nucleotide-diphospho-sugar transferases"/>
    <property type="match status" value="1"/>
</dbReference>
<dbReference type="GO" id="GO:0042802">
    <property type="term" value="F:identical protein binding"/>
    <property type="evidence" value="ECO:0007669"/>
    <property type="project" value="TreeGrafter"/>
</dbReference>
<evidence type="ECO:0000256" key="14">
    <source>
        <dbReference type="SAM" id="SignalP"/>
    </source>
</evidence>
<dbReference type="GO" id="GO:0005737">
    <property type="term" value="C:cytoplasm"/>
    <property type="evidence" value="ECO:0007669"/>
    <property type="project" value="UniProtKB-SubCell"/>
</dbReference>
<dbReference type="NCBIfam" id="TIGR00502">
    <property type="entry name" value="nagB"/>
    <property type="match status" value="1"/>
</dbReference>
<proteinExistence type="inferred from homology"/>
<evidence type="ECO:0000256" key="9">
    <source>
        <dbReference type="ARBA" id="ARBA00022801"/>
    </source>
</evidence>
<evidence type="ECO:0000256" key="11">
    <source>
        <dbReference type="ARBA" id="ARBA00049961"/>
    </source>
</evidence>
<sequence>MNKQVIFGLLLACILVCISGQDEEDYQESPTVLIALLVRNKAHILPMFLSYLERQDYSKERIAIWLRCDHSNDDSIDLLRQWLDNSGDLYHSVSYEFKPEEQSFVNETSPYEWPASRFKHLIALKEEAFQYGRDIWADYVFFLDADVLLTSKDSLKVLTRLQLPIVAPMLISESLYSNFWCGMTEDYYYRRTDEYKEIYHAKKQGSFPVPMVHTAVLVNMNHRAVRNLTFDRNKLWKTNDEKVAIGYAAKYDRVLFTKCNKSCADYVLEAVKADDAVGIQIRALDLIEKILLQESEVEWSIFRHEVSDVPREVPLLREVLRCLNDRTLTVRRKACQVLILALRQGSPMTKKILQESIRFVQFDDTDVEALAEPSAQQNELRFEKPGIVQYAFSFQGHEQLETEVKNLPQMVYQRFLAADNGLARSAGIALLERLVLVNPLIIYNTNFVKETSLLAVDRLSSVRKSALETIETLLEAYSNCFALICVYCRIWACLMSDEDVALQKLAISSFDRIVLKNIQPLEYSNEAKHFMPWRIISTLLMTQPRAYLQERFAVLLERESIVTYFVLGLPTGSTPLGMYKELIEFHKQGKVSFQFVKTFNMDEYVGLARDHHESYHYFMWNNFFKHIDIEPKNVHILDGNAADLVAECNKFEDQIREAGGVELFIGGIGPDGHIAFNEPGSSLVSRTRVKTLAQDTLEANARFFENDMSKVPKQALTVGVGTVMDSKEVMILITGAHKAFALYKAIEEGVNHMWTVSAFQQHKNTLMICDEDATLELRVKTVKYFKGILRDLDEGSPLEGYIN</sequence>
<dbReference type="GO" id="GO:0007060">
    <property type="term" value="P:male meiosis chromosome segregation"/>
    <property type="evidence" value="ECO:0007669"/>
    <property type="project" value="EnsemblMetazoa"/>
</dbReference>
<dbReference type="GO" id="GO:0051304">
    <property type="term" value="P:chromosome separation"/>
    <property type="evidence" value="ECO:0007669"/>
    <property type="project" value="EnsemblMetazoa"/>
</dbReference>
<dbReference type="GO" id="GO:0000775">
    <property type="term" value="C:chromosome, centromeric region"/>
    <property type="evidence" value="ECO:0007669"/>
    <property type="project" value="EnsemblMetazoa"/>
</dbReference>
<dbReference type="InterPro" id="IPR004547">
    <property type="entry name" value="Glucosamine6P_isomerase"/>
</dbReference>
<dbReference type="SUPFAM" id="SSF100950">
    <property type="entry name" value="NagB/RpiA/CoA transferase-like"/>
    <property type="match status" value="1"/>
</dbReference>
<dbReference type="FunFam" id="3.40.50.1360:FF:000004">
    <property type="entry name" value="Glucosamine-6-phosphate isomerase"/>
    <property type="match status" value="1"/>
</dbReference>
<evidence type="ECO:0000313" key="16">
    <source>
        <dbReference type="EMBL" id="EDX03830.1"/>
    </source>
</evidence>
<comment type="subunit">
    <text evidence="5">Homohexamer.</text>
</comment>
<protein>
    <recommendedName>
        <fullName evidence="7">Glucosamine-6-phosphate deaminase</fullName>
        <ecNumber evidence="6">3.5.99.6</ecNumber>
    </recommendedName>
    <alternativeName>
        <fullName evidence="12">Glucosamine-6-phosphate isomerase</fullName>
    </alternativeName>
    <alternativeName>
        <fullName evidence="13">Protein oscillin</fullName>
    </alternativeName>
</protein>
<dbReference type="EMBL" id="CM000361">
    <property type="protein sequence ID" value="EDX03830.1"/>
    <property type="molecule type" value="Genomic_DNA"/>
</dbReference>
<dbReference type="EC" id="3.5.99.6" evidence="6"/>
<dbReference type="GO" id="GO:0051276">
    <property type="term" value="P:chromosome organization"/>
    <property type="evidence" value="ECO:0007669"/>
    <property type="project" value="EnsemblMetazoa"/>
</dbReference>
<organism evidence="16 17">
    <name type="scientific">Drosophila simulans</name>
    <name type="common">Fruit fly</name>
    <dbReference type="NCBI Taxonomy" id="7240"/>
    <lineage>
        <taxon>Eukaryota</taxon>
        <taxon>Metazoa</taxon>
        <taxon>Ecdysozoa</taxon>
        <taxon>Arthropoda</taxon>
        <taxon>Hexapoda</taxon>
        <taxon>Insecta</taxon>
        <taxon>Pterygota</taxon>
        <taxon>Neoptera</taxon>
        <taxon>Endopterygota</taxon>
        <taxon>Diptera</taxon>
        <taxon>Brachycera</taxon>
        <taxon>Muscomorpha</taxon>
        <taxon>Ephydroidea</taxon>
        <taxon>Drosophilidae</taxon>
        <taxon>Drosophila</taxon>
        <taxon>Sophophora</taxon>
    </lineage>
</organism>
<evidence type="ECO:0000256" key="2">
    <source>
        <dbReference type="ARBA" id="ARBA00004496"/>
    </source>
</evidence>
<keyword evidence="17" id="KW-1185">Reference proteome</keyword>
<dbReference type="InterPro" id="IPR018321">
    <property type="entry name" value="Glucosamine6P_isomerase_CS"/>
</dbReference>
<dbReference type="GO" id="GO:0005975">
    <property type="term" value="P:carbohydrate metabolic process"/>
    <property type="evidence" value="ECO:0007669"/>
    <property type="project" value="InterPro"/>
</dbReference>
<dbReference type="GO" id="GO:0003682">
    <property type="term" value="F:chromatin binding"/>
    <property type="evidence" value="ECO:0007669"/>
    <property type="project" value="EnsemblMetazoa"/>
</dbReference>
<keyword evidence="9" id="KW-0378">Hydrolase</keyword>
<dbReference type="PANTHER" id="PTHR11280:SF5">
    <property type="entry name" value="GLUCOSAMINE-6-PHOSPHATE ISOMERASE"/>
    <property type="match status" value="1"/>
</dbReference>
<comment type="similarity">
    <text evidence="4">Belongs to the glucosamine/galactosamine-6-phosphate isomerase family.</text>
</comment>
<dbReference type="Bgee" id="FBgn0194735">
    <property type="expression patterns" value="Expressed in embryo and 3 other cell types or tissues"/>
</dbReference>
<dbReference type="AlphaFoldDB" id="B4Q3M6"/>
<dbReference type="GO" id="GO:0006046">
    <property type="term" value="P:N-acetylglucosamine catabolic process"/>
    <property type="evidence" value="ECO:0007669"/>
    <property type="project" value="TreeGrafter"/>
</dbReference>
<dbReference type="GO" id="GO:0004342">
    <property type="term" value="F:glucosamine-6-phosphate deaminase activity"/>
    <property type="evidence" value="ECO:0007669"/>
    <property type="project" value="UniProtKB-EC"/>
</dbReference>
<feature type="signal peptide" evidence="14">
    <location>
        <begin position="1"/>
        <end position="20"/>
    </location>
</feature>
<dbReference type="SUPFAM" id="SSF48371">
    <property type="entry name" value="ARM repeat"/>
    <property type="match status" value="1"/>
</dbReference>
<evidence type="ECO:0000256" key="13">
    <source>
        <dbReference type="ARBA" id="ARBA00082435"/>
    </source>
</evidence>
<evidence type="ECO:0000256" key="6">
    <source>
        <dbReference type="ARBA" id="ARBA00012680"/>
    </source>
</evidence>
<dbReference type="GO" id="GO:1903775">
    <property type="term" value="P:regulation of DNA double-strand break processing"/>
    <property type="evidence" value="ECO:0007669"/>
    <property type="project" value="EnsemblMetazoa"/>
</dbReference>
<dbReference type="InterPro" id="IPR029044">
    <property type="entry name" value="Nucleotide-diphossugar_trans"/>
</dbReference>
<evidence type="ECO:0000256" key="10">
    <source>
        <dbReference type="ARBA" id="ARBA00023277"/>
    </source>
</evidence>
<dbReference type="Gene3D" id="3.90.550.10">
    <property type="entry name" value="Spore Coat Polysaccharide Biosynthesis Protein SpsA, Chain A"/>
    <property type="match status" value="1"/>
</dbReference>
<evidence type="ECO:0000256" key="1">
    <source>
        <dbReference type="ARBA" id="ARBA00000644"/>
    </source>
</evidence>
<dbReference type="Proteomes" id="UP000000304">
    <property type="component" value="Chromosome 2L"/>
</dbReference>
<keyword evidence="10" id="KW-0119">Carbohydrate metabolism</keyword>
<evidence type="ECO:0000256" key="8">
    <source>
        <dbReference type="ARBA" id="ARBA00022490"/>
    </source>
</evidence>
<name>B4Q3M6_DROSI</name>
<comment type="pathway">
    <text evidence="3">Nucleotide-sugar biosynthesis; UDP-N-acetyl-alpha-D-glucosamine biosynthesis; alpha-D-glucosamine 6-phosphate from D-fructose 6-phosphate: step 1/1.</text>
</comment>
<comment type="subcellular location">
    <subcellularLocation>
        <location evidence="2">Cytoplasm</location>
    </subcellularLocation>
</comment>
<accession>B4Q3M6</accession>
<comment type="function">
    <text evidence="11">Catalyzes the reversible conversion of alpha-D-glucosamine 6-phosphate (GlcN-6P) into beta-D-fructose 6-phosphate (Fru-6P) and ammonium ion, a regulatory reaction step in de novo uridine diphosphate-N-acetyl-alpha-D-glucosamine (UDP-GlcNAc) biosynthesis via hexosamine pathway.</text>
</comment>
<evidence type="ECO:0000256" key="7">
    <source>
        <dbReference type="ARBA" id="ARBA00017067"/>
    </source>
</evidence>
<evidence type="ECO:0000256" key="12">
    <source>
        <dbReference type="ARBA" id="ARBA00050047"/>
    </source>
</evidence>
<dbReference type="OrthoDB" id="7663298at2759"/>
<keyword evidence="14" id="KW-0732">Signal</keyword>
<dbReference type="GO" id="GO:0006043">
    <property type="term" value="P:glucosamine catabolic process"/>
    <property type="evidence" value="ECO:0007669"/>
    <property type="project" value="TreeGrafter"/>
</dbReference>
<evidence type="ECO:0000256" key="3">
    <source>
        <dbReference type="ARBA" id="ARBA00004775"/>
    </source>
</evidence>
<dbReference type="InterPro" id="IPR006148">
    <property type="entry name" value="Glc/Gal-6P_isomerase"/>
</dbReference>
<dbReference type="Gene3D" id="3.40.50.1360">
    <property type="match status" value="1"/>
</dbReference>
<dbReference type="HOGENOM" id="CLU_350661_0_0_1"/>
<evidence type="ECO:0000259" key="15">
    <source>
        <dbReference type="Pfam" id="PF01182"/>
    </source>
</evidence>
<dbReference type="GO" id="GO:0045950">
    <property type="term" value="P:negative regulation of mitotic recombination"/>
    <property type="evidence" value="ECO:0007669"/>
    <property type="project" value="EnsemblMetazoa"/>
</dbReference>
<dbReference type="STRING" id="7240.B4Q3M6"/>
<dbReference type="PROSITE" id="PS01161">
    <property type="entry name" value="GLC_GALNAC_ISOMERASE"/>
    <property type="match status" value="1"/>
</dbReference>
<evidence type="ECO:0000313" key="17">
    <source>
        <dbReference type="Proteomes" id="UP000000304"/>
    </source>
</evidence>
<evidence type="ECO:0000256" key="4">
    <source>
        <dbReference type="ARBA" id="ARBA00005526"/>
    </source>
</evidence>
<dbReference type="CDD" id="cd01399">
    <property type="entry name" value="GlcN6P_deaminase"/>
    <property type="match status" value="1"/>
</dbReference>
<evidence type="ECO:0000256" key="5">
    <source>
        <dbReference type="ARBA" id="ARBA00011643"/>
    </source>
</evidence>
<keyword evidence="8" id="KW-0963">Cytoplasm</keyword>
<reference evidence="16 17" key="1">
    <citation type="journal article" date="2007" name="Nature">
        <title>Evolution of genes and genomes on the Drosophila phylogeny.</title>
        <authorList>
            <consortium name="Drosophila 12 Genomes Consortium"/>
            <person name="Clark A.G."/>
            <person name="Eisen M.B."/>
            <person name="Smith D.R."/>
            <person name="Bergman C.M."/>
            <person name="Oliver B."/>
            <person name="Markow T.A."/>
            <person name="Kaufman T.C."/>
            <person name="Kellis M."/>
            <person name="Gelbart W."/>
            <person name="Iyer V.N."/>
            <person name="Pollard D.A."/>
            <person name="Sackton T.B."/>
            <person name="Larracuente A.M."/>
            <person name="Singh N.D."/>
            <person name="Abad J.P."/>
            <person name="Abt D.N."/>
            <person name="Adryan B."/>
            <person name="Aguade M."/>
            <person name="Akashi H."/>
            <person name="Anderson W.W."/>
            <person name="Aquadro C.F."/>
            <person name="Ardell D.H."/>
            <person name="Arguello R."/>
            <person name="Artieri C.G."/>
            <person name="Barbash D.A."/>
            <person name="Barker D."/>
            <person name="Barsanti P."/>
            <person name="Batterham P."/>
            <person name="Batzoglou S."/>
            <person name="Begun D."/>
            <person name="Bhutkar A."/>
            <person name="Blanco E."/>
            <person name="Bosak S.A."/>
            <person name="Bradley R.K."/>
            <person name="Brand A.D."/>
            <person name="Brent M.R."/>
            <person name="Brooks A.N."/>
            <person name="Brown R.H."/>
            <person name="Butlin R.K."/>
            <person name="Caggese C."/>
            <person name="Calvi B.R."/>
            <person name="Bernardo de Carvalho A."/>
            <person name="Caspi A."/>
            <person name="Castrezana S."/>
            <person name="Celniker S.E."/>
            <person name="Chang J.L."/>
            <person name="Chapple C."/>
            <person name="Chatterji S."/>
            <person name="Chinwalla A."/>
            <person name="Civetta A."/>
            <person name="Clifton S.W."/>
            <person name="Comeron J.M."/>
            <person name="Costello J.C."/>
            <person name="Coyne J.A."/>
            <person name="Daub J."/>
            <person name="David R.G."/>
            <person name="Delcher A.L."/>
            <person name="Delehaunty K."/>
            <person name="Do C.B."/>
            <person name="Ebling H."/>
            <person name="Edwards K."/>
            <person name="Eickbush T."/>
            <person name="Evans J.D."/>
            <person name="Filipski A."/>
            <person name="Findeiss S."/>
            <person name="Freyhult E."/>
            <person name="Fulton L."/>
            <person name="Fulton R."/>
            <person name="Garcia A.C."/>
            <person name="Gardiner A."/>
            <person name="Garfield D.A."/>
            <person name="Garvin B.E."/>
            <person name="Gibson G."/>
            <person name="Gilbert D."/>
            <person name="Gnerre S."/>
            <person name="Godfrey J."/>
            <person name="Good R."/>
            <person name="Gotea V."/>
            <person name="Gravely B."/>
            <person name="Greenberg A.J."/>
            <person name="Griffiths-Jones S."/>
            <person name="Gross S."/>
            <person name="Guigo R."/>
            <person name="Gustafson E.A."/>
            <person name="Haerty W."/>
            <person name="Hahn M.W."/>
            <person name="Halligan D.L."/>
            <person name="Halpern A.L."/>
            <person name="Halter G.M."/>
            <person name="Han M.V."/>
            <person name="Heger A."/>
            <person name="Hillier L."/>
            <person name="Hinrichs A.S."/>
            <person name="Holmes I."/>
            <person name="Hoskins R.A."/>
            <person name="Hubisz M.J."/>
            <person name="Hultmark D."/>
            <person name="Huntley M.A."/>
            <person name="Jaffe D.B."/>
            <person name="Jagadeeshan S."/>
            <person name="Jeck W.R."/>
            <person name="Johnson J."/>
            <person name="Jones C.D."/>
            <person name="Jordan W.C."/>
            <person name="Karpen G.H."/>
            <person name="Kataoka E."/>
            <person name="Keightley P.D."/>
            <person name="Kheradpour P."/>
            <person name="Kirkness E.F."/>
            <person name="Koerich L.B."/>
            <person name="Kristiansen K."/>
            <person name="Kudrna D."/>
            <person name="Kulathinal R.J."/>
            <person name="Kumar S."/>
            <person name="Kwok R."/>
            <person name="Lander E."/>
            <person name="Langley C.H."/>
            <person name="Lapoint R."/>
            <person name="Lazzaro B.P."/>
            <person name="Lee S.J."/>
            <person name="Levesque L."/>
            <person name="Li R."/>
            <person name="Lin C.F."/>
            <person name="Lin M.F."/>
            <person name="Lindblad-Toh K."/>
            <person name="Llopart A."/>
            <person name="Long M."/>
            <person name="Low L."/>
            <person name="Lozovsky E."/>
            <person name="Lu J."/>
            <person name="Luo M."/>
            <person name="Machado C.A."/>
            <person name="Makalowski W."/>
            <person name="Marzo M."/>
            <person name="Matsuda M."/>
            <person name="Matzkin L."/>
            <person name="McAllister B."/>
            <person name="McBride C.S."/>
            <person name="McKernan B."/>
            <person name="McKernan K."/>
            <person name="Mendez-Lago M."/>
            <person name="Minx P."/>
            <person name="Mollenhauer M.U."/>
            <person name="Montooth K."/>
            <person name="Mount S.M."/>
            <person name="Mu X."/>
            <person name="Myers E."/>
            <person name="Negre B."/>
            <person name="Newfeld S."/>
            <person name="Nielsen R."/>
            <person name="Noor M.A."/>
            <person name="O'Grady P."/>
            <person name="Pachter L."/>
            <person name="Papaceit M."/>
            <person name="Parisi M.J."/>
            <person name="Parisi M."/>
            <person name="Parts L."/>
            <person name="Pedersen J.S."/>
            <person name="Pesole G."/>
            <person name="Phillippy A.M."/>
            <person name="Ponting C.P."/>
            <person name="Pop M."/>
            <person name="Porcelli D."/>
            <person name="Powell J.R."/>
            <person name="Prohaska S."/>
            <person name="Pruitt K."/>
            <person name="Puig M."/>
            <person name="Quesneville H."/>
            <person name="Ram K.R."/>
            <person name="Rand D."/>
            <person name="Rasmussen M.D."/>
            <person name="Reed L.K."/>
            <person name="Reenan R."/>
            <person name="Reily A."/>
            <person name="Remington K.A."/>
            <person name="Rieger T.T."/>
            <person name="Ritchie M.G."/>
            <person name="Robin C."/>
            <person name="Rogers Y.H."/>
            <person name="Rohde C."/>
            <person name="Rozas J."/>
            <person name="Rubenfield M.J."/>
            <person name="Ruiz A."/>
            <person name="Russo S."/>
            <person name="Salzberg S.L."/>
            <person name="Sanchez-Gracia A."/>
            <person name="Saranga D.J."/>
            <person name="Sato H."/>
            <person name="Schaeffer S.W."/>
            <person name="Schatz M.C."/>
            <person name="Schlenke T."/>
            <person name="Schwartz R."/>
            <person name="Segarra C."/>
            <person name="Singh R.S."/>
            <person name="Sirot L."/>
            <person name="Sirota M."/>
            <person name="Sisneros N.B."/>
            <person name="Smith C.D."/>
            <person name="Smith T.F."/>
            <person name="Spieth J."/>
            <person name="Stage D.E."/>
            <person name="Stark A."/>
            <person name="Stephan W."/>
            <person name="Strausberg R.L."/>
            <person name="Strempel S."/>
            <person name="Sturgill D."/>
            <person name="Sutton G."/>
            <person name="Sutton G.G."/>
            <person name="Tao W."/>
            <person name="Teichmann S."/>
            <person name="Tobari Y.N."/>
            <person name="Tomimura Y."/>
            <person name="Tsolas J.M."/>
            <person name="Valente V.L."/>
            <person name="Venter E."/>
            <person name="Venter J.C."/>
            <person name="Vicario S."/>
            <person name="Vieira F.G."/>
            <person name="Vilella A.J."/>
            <person name="Villasante A."/>
            <person name="Walenz B."/>
            <person name="Wang J."/>
            <person name="Wasserman M."/>
            <person name="Watts T."/>
            <person name="Wilson D."/>
            <person name="Wilson R.K."/>
            <person name="Wing R.A."/>
            <person name="Wolfner M.F."/>
            <person name="Wong A."/>
            <person name="Wong G.K."/>
            <person name="Wu C.I."/>
            <person name="Wu G."/>
            <person name="Yamamoto D."/>
            <person name="Yang H.P."/>
            <person name="Yang S.P."/>
            <person name="Yorke J.A."/>
            <person name="Yoshida K."/>
            <person name="Zdobnov E."/>
            <person name="Zhang P."/>
            <person name="Zhang Y."/>
            <person name="Zimin A.V."/>
            <person name="Baldwin J."/>
            <person name="Abdouelleil A."/>
            <person name="Abdulkadir J."/>
            <person name="Abebe A."/>
            <person name="Abera B."/>
            <person name="Abreu J."/>
            <person name="Acer S.C."/>
            <person name="Aftuck L."/>
            <person name="Alexander A."/>
            <person name="An P."/>
            <person name="Anderson E."/>
            <person name="Anderson S."/>
            <person name="Arachi H."/>
            <person name="Azer M."/>
            <person name="Bachantsang P."/>
            <person name="Barry A."/>
            <person name="Bayul T."/>
            <person name="Berlin A."/>
            <person name="Bessette D."/>
            <person name="Bloom T."/>
            <person name="Blye J."/>
            <person name="Boguslavskiy L."/>
            <person name="Bonnet C."/>
            <person name="Boukhgalter B."/>
            <person name="Bourzgui I."/>
            <person name="Brown A."/>
            <person name="Cahill P."/>
            <person name="Channer S."/>
            <person name="Cheshatsang Y."/>
            <person name="Chuda L."/>
            <person name="Citroen M."/>
            <person name="Collymore A."/>
            <person name="Cooke P."/>
            <person name="Costello M."/>
            <person name="D'Aco K."/>
            <person name="Daza R."/>
            <person name="De Haan G."/>
            <person name="DeGray S."/>
            <person name="DeMaso C."/>
            <person name="Dhargay N."/>
            <person name="Dooley K."/>
            <person name="Dooley E."/>
            <person name="Doricent M."/>
            <person name="Dorje P."/>
            <person name="Dorjee K."/>
            <person name="Dupes A."/>
            <person name="Elong R."/>
            <person name="Falk J."/>
            <person name="Farina A."/>
            <person name="Faro S."/>
            <person name="Ferguson D."/>
            <person name="Fisher S."/>
            <person name="Foley C.D."/>
            <person name="Franke A."/>
            <person name="Friedrich D."/>
            <person name="Gadbois L."/>
            <person name="Gearin G."/>
            <person name="Gearin C.R."/>
            <person name="Giannoukos G."/>
            <person name="Goode T."/>
            <person name="Graham J."/>
            <person name="Grandbois E."/>
            <person name="Grewal S."/>
            <person name="Gyaltsen K."/>
            <person name="Hafez N."/>
            <person name="Hagos B."/>
            <person name="Hall J."/>
            <person name="Henson C."/>
            <person name="Hollinger A."/>
            <person name="Honan T."/>
            <person name="Huard M.D."/>
            <person name="Hughes L."/>
            <person name="Hurhula B."/>
            <person name="Husby M.E."/>
            <person name="Kamat A."/>
            <person name="Kanga B."/>
            <person name="Kashin S."/>
            <person name="Khazanovich D."/>
            <person name="Kisner P."/>
            <person name="Lance K."/>
            <person name="Lara M."/>
            <person name="Lee W."/>
            <person name="Lennon N."/>
            <person name="Letendre F."/>
            <person name="LeVine R."/>
            <person name="Lipovsky A."/>
            <person name="Liu X."/>
            <person name="Liu J."/>
            <person name="Liu S."/>
            <person name="Lokyitsang T."/>
            <person name="Lokyitsang Y."/>
            <person name="Lubonja R."/>
            <person name="Lui A."/>
            <person name="MacDonald P."/>
            <person name="Magnisalis V."/>
            <person name="Maru K."/>
            <person name="Matthews C."/>
            <person name="McCusker W."/>
            <person name="McDonough S."/>
            <person name="Mehta T."/>
            <person name="Meldrim J."/>
            <person name="Meneus L."/>
            <person name="Mihai O."/>
            <person name="Mihalev A."/>
            <person name="Mihova T."/>
            <person name="Mittelman R."/>
            <person name="Mlenga V."/>
            <person name="Montmayeur A."/>
            <person name="Mulrain L."/>
            <person name="Navidi A."/>
            <person name="Naylor J."/>
            <person name="Negash T."/>
            <person name="Nguyen T."/>
            <person name="Nguyen N."/>
            <person name="Nicol R."/>
            <person name="Norbu C."/>
            <person name="Norbu N."/>
            <person name="Novod N."/>
            <person name="O'Neill B."/>
            <person name="Osman S."/>
            <person name="Markiewicz E."/>
            <person name="Oyono O.L."/>
            <person name="Patti C."/>
            <person name="Phunkhang P."/>
            <person name="Pierre F."/>
            <person name="Priest M."/>
            <person name="Raghuraman S."/>
            <person name="Rege F."/>
            <person name="Reyes R."/>
            <person name="Rise C."/>
            <person name="Rogov P."/>
            <person name="Ross K."/>
            <person name="Ryan E."/>
            <person name="Settipalli S."/>
            <person name="Shea T."/>
            <person name="Sherpa N."/>
            <person name="Shi L."/>
            <person name="Shih D."/>
            <person name="Sparrow T."/>
            <person name="Spaulding J."/>
            <person name="Stalker J."/>
            <person name="Stange-Thomann N."/>
            <person name="Stavropoulos S."/>
            <person name="Stone C."/>
            <person name="Strader C."/>
            <person name="Tesfaye S."/>
            <person name="Thomson T."/>
            <person name="Thoulutsang Y."/>
            <person name="Thoulutsang D."/>
            <person name="Topham K."/>
            <person name="Topping I."/>
            <person name="Tsamla T."/>
            <person name="Vassiliev H."/>
            <person name="Vo A."/>
            <person name="Wangchuk T."/>
            <person name="Wangdi T."/>
            <person name="Weiand M."/>
            <person name="Wilkinson J."/>
            <person name="Wilson A."/>
            <person name="Yadav S."/>
            <person name="Young G."/>
            <person name="Yu Q."/>
            <person name="Zembek L."/>
            <person name="Zhong D."/>
            <person name="Zimmer A."/>
            <person name="Zwirko Z."/>
            <person name="Jaffe D.B."/>
            <person name="Alvarez P."/>
            <person name="Brockman W."/>
            <person name="Butler J."/>
            <person name="Chin C."/>
            <person name="Gnerre S."/>
            <person name="Grabherr M."/>
            <person name="Kleber M."/>
            <person name="Mauceli E."/>
            <person name="MacCallum I."/>
        </authorList>
    </citation>
    <scope>NUCLEOTIDE SEQUENCE [LARGE SCALE GENOMIC DNA]</scope>
    <source>
        <strain evidence="17">white501</strain>
    </source>
</reference>